<evidence type="ECO:0000259" key="1">
    <source>
        <dbReference type="SMART" id="SM00849"/>
    </source>
</evidence>
<dbReference type="KEGG" id="dbk:DGMP_37610"/>
<dbReference type="InterPro" id="IPR050855">
    <property type="entry name" value="NDM-1-like"/>
</dbReference>
<accession>A0A8D5FPT4</accession>
<evidence type="ECO:0000313" key="3">
    <source>
        <dbReference type="Proteomes" id="UP000826725"/>
    </source>
</evidence>
<feature type="domain" description="Metallo-beta-lactamase" evidence="1">
    <location>
        <begin position="16"/>
        <end position="219"/>
    </location>
</feature>
<sequence length="316" mass="36230">MIPTQHTVNTPYMVGPVHCYSGEQGGDLVLFDTGPPTEECRRFLLENIDLNRLKHVLITHCHIDHYGQVAWLNENSGATIYLPAKDCEKIRSHAKRMEEMYSLLSSLGFSEESLDELRRIFESGALFPPFPREYCPVETSLPEHLGIEVVSCPGHSQSDLVYVGEQWAITGDTLLRGVFQSPLLDVDLTTGRRFRNYEIYTETLKKLAALRGKTILPGHRKRLVSIDETLVFYISKMLSRAKQFFPYRDEENLLVTIDKMLGSRVNDVFHMYLKASEIVFMKDFLQRPDLLRTSLEEIGLFDRLAPLFVTVTNQEP</sequence>
<dbReference type="EMBL" id="AP024086">
    <property type="protein sequence ID" value="BCL63068.1"/>
    <property type="molecule type" value="Genomic_DNA"/>
</dbReference>
<dbReference type="Pfam" id="PF00753">
    <property type="entry name" value="Lactamase_B"/>
    <property type="match status" value="1"/>
</dbReference>
<keyword evidence="3" id="KW-1185">Reference proteome</keyword>
<dbReference type="Proteomes" id="UP000826725">
    <property type="component" value="Chromosome"/>
</dbReference>
<dbReference type="InterPro" id="IPR001279">
    <property type="entry name" value="Metallo-B-lactamas"/>
</dbReference>
<proteinExistence type="predicted"/>
<dbReference type="AlphaFoldDB" id="A0A8D5FPT4"/>
<dbReference type="PANTHER" id="PTHR42951:SF17">
    <property type="entry name" value="METALLO-BETA-LACTAMASE DOMAIN-CONTAINING PROTEIN"/>
    <property type="match status" value="1"/>
</dbReference>
<name>A0A8D5FPT4_9BACT</name>
<evidence type="ECO:0000313" key="2">
    <source>
        <dbReference type="EMBL" id="BCL63068.1"/>
    </source>
</evidence>
<reference evidence="2" key="1">
    <citation type="submission" date="2020-09" db="EMBL/GenBank/DDBJ databases">
        <title>Desulfogranum mesoprofundum gen. nov., sp. nov., a novel mesophilic, sulfate-reducing chemolithoautotroph isolated from a deep-sea hydrothermal vent chimney in the Suiyo Seamount.</title>
        <authorList>
            <person name="Hashimoto Y."/>
            <person name="Nakagawa S."/>
        </authorList>
    </citation>
    <scope>NUCLEOTIDE SEQUENCE</scope>
    <source>
        <strain evidence="2">KT2</strain>
    </source>
</reference>
<dbReference type="RefSeq" id="WP_228855358.1">
    <property type="nucleotide sequence ID" value="NZ_AP024086.1"/>
</dbReference>
<gene>
    <name evidence="2" type="ORF">DGMP_37610</name>
</gene>
<protein>
    <recommendedName>
        <fullName evidence="1">Metallo-beta-lactamase domain-containing protein</fullName>
    </recommendedName>
</protein>
<dbReference type="SMART" id="SM00849">
    <property type="entry name" value="Lactamase_B"/>
    <property type="match status" value="1"/>
</dbReference>
<organism evidence="2 3">
    <name type="scientific">Desulfomarina profundi</name>
    <dbReference type="NCBI Taxonomy" id="2772557"/>
    <lineage>
        <taxon>Bacteria</taxon>
        <taxon>Pseudomonadati</taxon>
        <taxon>Thermodesulfobacteriota</taxon>
        <taxon>Desulfobulbia</taxon>
        <taxon>Desulfobulbales</taxon>
        <taxon>Desulfobulbaceae</taxon>
        <taxon>Desulfomarina</taxon>
    </lineage>
</organism>
<dbReference type="PANTHER" id="PTHR42951">
    <property type="entry name" value="METALLO-BETA-LACTAMASE DOMAIN-CONTAINING"/>
    <property type="match status" value="1"/>
</dbReference>